<dbReference type="SUPFAM" id="SSF56014">
    <property type="entry name" value="Nitrite and sulphite reductase 4Fe-4S domain-like"/>
    <property type="match status" value="2"/>
</dbReference>
<dbReference type="GO" id="GO:0016491">
    <property type="term" value="F:oxidoreductase activity"/>
    <property type="evidence" value="ECO:0007669"/>
    <property type="project" value="UniProtKB-KW"/>
</dbReference>
<keyword evidence="6" id="KW-0411">Iron-sulfur</keyword>
<dbReference type="AlphaFoldDB" id="A0A3A4NFK6"/>
<evidence type="ECO:0000256" key="4">
    <source>
        <dbReference type="ARBA" id="ARBA00023002"/>
    </source>
</evidence>
<protein>
    <submittedName>
        <fullName evidence="9">Nitrite/sulfite reductase</fullName>
    </submittedName>
</protein>
<dbReference type="InterPro" id="IPR006067">
    <property type="entry name" value="NO2/SO3_Rdtase_4Fe4S_dom"/>
</dbReference>
<evidence type="ECO:0000256" key="2">
    <source>
        <dbReference type="ARBA" id="ARBA00022617"/>
    </source>
</evidence>
<dbReference type="InterPro" id="IPR006066">
    <property type="entry name" value="NO2/SO3_Rdtase_FeS/sirohaem_BS"/>
</dbReference>
<dbReference type="GO" id="GO:0020037">
    <property type="term" value="F:heme binding"/>
    <property type="evidence" value="ECO:0007669"/>
    <property type="project" value="InterPro"/>
</dbReference>
<dbReference type="InterPro" id="IPR051329">
    <property type="entry name" value="NIR_SIR_4Fe-4S"/>
</dbReference>
<dbReference type="InterPro" id="IPR045854">
    <property type="entry name" value="NO2/SO3_Rdtase_4Fe4S_sf"/>
</dbReference>
<keyword evidence="5" id="KW-0408">Iron</keyword>
<dbReference type="InterPro" id="IPR005117">
    <property type="entry name" value="NiRdtase/SiRdtase_haem-b_fer"/>
</dbReference>
<gene>
    <name evidence="9" type="ORF">C4520_12865</name>
</gene>
<evidence type="ECO:0000259" key="8">
    <source>
        <dbReference type="Pfam" id="PF03460"/>
    </source>
</evidence>
<feature type="domain" description="Nitrite/Sulfite reductase ferredoxin-like" evidence="8">
    <location>
        <begin position="26"/>
        <end position="92"/>
    </location>
</feature>
<name>A0A3A4NFK6_ABYX5</name>
<dbReference type="Pfam" id="PF01077">
    <property type="entry name" value="NIR_SIR"/>
    <property type="match status" value="2"/>
</dbReference>
<accession>A0A3A4NFK6</accession>
<dbReference type="Gene3D" id="3.30.413.10">
    <property type="entry name" value="Sulfite Reductase Hemoprotein, domain 1"/>
    <property type="match status" value="2"/>
</dbReference>
<evidence type="ECO:0000313" key="9">
    <source>
        <dbReference type="EMBL" id="RJP19467.1"/>
    </source>
</evidence>
<dbReference type="PANTHER" id="PTHR32439:SF9">
    <property type="entry name" value="BLR3264 PROTEIN"/>
    <property type="match status" value="1"/>
</dbReference>
<dbReference type="PROSITE" id="PS00365">
    <property type="entry name" value="NIR_SIR"/>
    <property type="match status" value="1"/>
</dbReference>
<dbReference type="Gene3D" id="3.90.480.10">
    <property type="entry name" value="Sulfite Reductase Hemoprotein,Domain 2"/>
    <property type="match status" value="1"/>
</dbReference>
<evidence type="ECO:0000256" key="5">
    <source>
        <dbReference type="ARBA" id="ARBA00023004"/>
    </source>
</evidence>
<evidence type="ECO:0000256" key="6">
    <source>
        <dbReference type="ARBA" id="ARBA00023014"/>
    </source>
</evidence>
<reference evidence="9 10" key="1">
    <citation type="journal article" date="2017" name="ISME J.">
        <title>Energy and carbon metabolisms in a deep terrestrial subsurface fluid microbial community.</title>
        <authorList>
            <person name="Momper L."/>
            <person name="Jungbluth S.P."/>
            <person name="Lee M.D."/>
            <person name="Amend J.P."/>
        </authorList>
    </citation>
    <scope>NUCLEOTIDE SEQUENCE [LARGE SCALE GENOMIC DNA]</scope>
    <source>
        <strain evidence="9">SURF_5</strain>
    </source>
</reference>
<evidence type="ECO:0000313" key="10">
    <source>
        <dbReference type="Proteomes" id="UP000265882"/>
    </source>
</evidence>
<dbReference type="Proteomes" id="UP000265882">
    <property type="component" value="Unassembled WGS sequence"/>
</dbReference>
<sequence length="482" mass="52409">MNREERLSFFADASHDGQSPRLWGIYPQRQEGLYMQRAKTRSGRLSPAQLRALAEISRRFTPEYPLHLTTRQDIEFHGVRIEDIRAVQKKIKTAGLSCIGACGDSVRNITLCPGAGICPESGDIAPVADAVREALEALPFIQNLPRKFKISFSACEKACAAPFVNDLAFVLHSDGTYSLLGAGSIGSPPRTGMVLSSRLLGIEVVAAATAAARLFYRLGDRKKRHAARLRHARERLGDEAFLEQFHDEFRHALKVSAIARPIVLPDRNGFSQVTRLRIPHGDLLPDHAAKLADAVEQAQGEFRIDLEHGVWLVTKRAVQLPVELQRMENLPSVISCPGSSLCSRGMTGCRNIAQAVSEKVKVPEGICVKISGCPNNCSHAAVADIGLIGRVKSLNGARTECYRLVAGGGSGRTADLAVPLAPAVPNDRAADAIAWLLGEYQAAGTGISFGRYIRQESDRLTEALANLLHSNNLPLRSPSVRR</sequence>
<dbReference type="GO" id="GO:0051539">
    <property type="term" value="F:4 iron, 4 sulfur cluster binding"/>
    <property type="evidence" value="ECO:0007669"/>
    <property type="project" value="UniProtKB-KW"/>
</dbReference>
<dbReference type="PRINTS" id="PR00397">
    <property type="entry name" value="SIROHAEM"/>
</dbReference>
<dbReference type="InterPro" id="IPR036136">
    <property type="entry name" value="Nit/Sulf_reduc_fer-like_dom_sf"/>
</dbReference>
<keyword evidence="4" id="KW-0560">Oxidoreductase</keyword>
<feature type="domain" description="Nitrite/sulphite reductase 4Fe-4S" evidence="7">
    <location>
        <begin position="328"/>
        <end position="441"/>
    </location>
</feature>
<proteinExistence type="predicted"/>
<keyword evidence="3" id="KW-0479">Metal-binding</keyword>
<keyword evidence="1" id="KW-0004">4Fe-4S</keyword>
<keyword evidence="2" id="KW-0349">Heme</keyword>
<dbReference type="SUPFAM" id="SSF55124">
    <property type="entry name" value="Nitrite/Sulfite reductase N-terminal domain-like"/>
    <property type="match status" value="1"/>
</dbReference>
<feature type="domain" description="Nitrite/sulphite reductase 4Fe-4S" evidence="7">
    <location>
        <begin position="102"/>
        <end position="251"/>
    </location>
</feature>
<dbReference type="Pfam" id="PF03460">
    <property type="entry name" value="NIR_SIR_ferr"/>
    <property type="match status" value="1"/>
</dbReference>
<comment type="caution">
    <text evidence="9">The sequence shown here is derived from an EMBL/GenBank/DDBJ whole genome shotgun (WGS) entry which is preliminary data.</text>
</comment>
<dbReference type="EMBL" id="QZKU01000089">
    <property type="protein sequence ID" value="RJP19467.1"/>
    <property type="molecule type" value="Genomic_DNA"/>
</dbReference>
<evidence type="ECO:0000256" key="3">
    <source>
        <dbReference type="ARBA" id="ARBA00022723"/>
    </source>
</evidence>
<dbReference type="GO" id="GO:0046872">
    <property type="term" value="F:metal ion binding"/>
    <property type="evidence" value="ECO:0007669"/>
    <property type="project" value="UniProtKB-KW"/>
</dbReference>
<evidence type="ECO:0000259" key="7">
    <source>
        <dbReference type="Pfam" id="PF01077"/>
    </source>
</evidence>
<evidence type="ECO:0000256" key="1">
    <source>
        <dbReference type="ARBA" id="ARBA00022485"/>
    </source>
</evidence>
<organism evidence="9 10">
    <name type="scientific">Abyssobacteria bacterium (strain SURF_5)</name>
    <dbReference type="NCBI Taxonomy" id="2093360"/>
    <lineage>
        <taxon>Bacteria</taxon>
        <taxon>Pseudomonadati</taxon>
        <taxon>Candidatus Hydrogenedentota</taxon>
        <taxon>Candidatus Abyssobacteria</taxon>
    </lineage>
</organism>
<dbReference type="PANTHER" id="PTHR32439">
    <property type="entry name" value="FERREDOXIN--NITRITE REDUCTASE, CHLOROPLASTIC"/>
    <property type="match status" value="1"/>
</dbReference>